<evidence type="ECO:0000256" key="2">
    <source>
        <dbReference type="SAM" id="MobiDB-lite"/>
    </source>
</evidence>
<organism evidence="3 4">
    <name type="scientific">Frankia canadensis</name>
    <dbReference type="NCBI Taxonomy" id="1836972"/>
    <lineage>
        <taxon>Bacteria</taxon>
        <taxon>Bacillati</taxon>
        <taxon>Actinomycetota</taxon>
        <taxon>Actinomycetes</taxon>
        <taxon>Frankiales</taxon>
        <taxon>Frankiaceae</taxon>
        <taxon>Frankia</taxon>
    </lineage>
</organism>
<dbReference type="Proteomes" id="UP000234331">
    <property type="component" value="Unassembled WGS sequence"/>
</dbReference>
<reference evidence="3 4" key="1">
    <citation type="submission" date="2017-06" db="EMBL/GenBank/DDBJ databases">
        <authorList>
            <person name="Kim H.J."/>
            <person name="Triplett B.A."/>
        </authorList>
    </citation>
    <scope>NUCLEOTIDE SEQUENCE [LARGE SCALE GENOMIC DNA]</scope>
    <source>
        <strain evidence="3">FRACA_ARgP5</strain>
    </source>
</reference>
<dbReference type="SUPFAM" id="SSF46689">
    <property type="entry name" value="Homeodomain-like"/>
    <property type="match status" value="1"/>
</dbReference>
<dbReference type="InterPro" id="IPR009057">
    <property type="entry name" value="Homeodomain-like_sf"/>
</dbReference>
<evidence type="ECO:0000256" key="1">
    <source>
        <dbReference type="SAM" id="Coils"/>
    </source>
</evidence>
<feature type="compositionally biased region" description="Basic and acidic residues" evidence="2">
    <location>
        <begin position="11"/>
        <end position="33"/>
    </location>
</feature>
<feature type="region of interest" description="Disordered" evidence="2">
    <location>
        <begin position="1"/>
        <end position="38"/>
    </location>
</feature>
<name>A0A2I2KUM5_9ACTN</name>
<gene>
    <name evidence="3" type="ORF">FRACA_3200013</name>
</gene>
<accession>A0A2I2KUM5</accession>
<dbReference type="OrthoDB" id="52928at2"/>
<sequence>MTVGLTGRSGVVDDGRVSEDDERRRRPDPEVPAKARRRQFSPGYKLRILAEYEAAPNGEKGAILRRERLYSAHIVEWRKLRDDGALAGLSKPKGRPPADDRDKELERLRAKNERLEKELAKAQFVIDVQGKLAALLEKLSEGAPDENPPSPKKPNG</sequence>
<evidence type="ECO:0008006" key="5">
    <source>
        <dbReference type="Google" id="ProtNLM"/>
    </source>
</evidence>
<evidence type="ECO:0000313" key="3">
    <source>
        <dbReference type="EMBL" id="SNQ49361.1"/>
    </source>
</evidence>
<dbReference type="EMBL" id="FZMO01000247">
    <property type="protein sequence ID" value="SNQ49361.1"/>
    <property type="molecule type" value="Genomic_DNA"/>
</dbReference>
<protein>
    <recommendedName>
        <fullName evidence="5">Transposase</fullName>
    </recommendedName>
</protein>
<evidence type="ECO:0000313" key="4">
    <source>
        <dbReference type="Proteomes" id="UP000234331"/>
    </source>
</evidence>
<dbReference type="AlphaFoldDB" id="A0A2I2KUM5"/>
<proteinExistence type="predicted"/>
<keyword evidence="4" id="KW-1185">Reference proteome</keyword>
<feature type="coiled-coil region" evidence="1">
    <location>
        <begin position="98"/>
        <end position="125"/>
    </location>
</feature>
<keyword evidence="1" id="KW-0175">Coiled coil</keyword>